<proteinExistence type="predicted"/>
<reference evidence="2 3" key="1">
    <citation type="journal article" date="2018" name="Nat. Ecol. Evol.">
        <title>Pezizomycetes genomes reveal the molecular basis of ectomycorrhizal truffle lifestyle.</title>
        <authorList>
            <person name="Murat C."/>
            <person name="Payen T."/>
            <person name="Noel B."/>
            <person name="Kuo A."/>
            <person name="Morin E."/>
            <person name="Chen J."/>
            <person name="Kohler A."/>
            <person name="Krizsan K."/>
            <person name="Balestrini R."/>
            <person name="Da Silva C."/>
            <person name="Montanini B."/>
            <person name="Hainaut M."/>
            <person name="Levati E."/>
            <person name="Barry K.W."/>
            <person name="Belfiori B."/>
            <person name="Cichocki N."/>
            <person name="Clum A."/>
            <person name="Dockter R.B."/>
            <person name="Fauchery L."/>
            <person name="Guy J."/>
            <person name="Iotti M."/>
            <person name="Le Tacon F."/>
            <person name="Lindquist E.A."/>
            <person name="Lipzen A."/>
            <person name="Malagnac F."/>
            <person name="Mello A."/>
            <person name="Molinier V."/>
            <person name="Miyauchi S."/>
            <person name="Poulain J."/>
            <person name="Riccioni C."/>
            <person name="Rubini A."/>
            <person name="Sitrit Y."/>
            <person name="Splivallo R."/>
            <person name="Traeger S."/>
            <person name="Wang M."/>
            <person name="Zifcakova L."/>
            <person name="Wipf D."/>
            <person name="Zambonelli A."/>
            <person name="Paolocci F."/>
            <person name="Nowrousian M."/>
            <person name="Ottonello S."/>
            <person name="Baldrian P."/>
            <person name="Spatafora J.W."/>
            <person name="Henrissat B."/>
            <person name="Nagy L.G."/>
            <person name="Aury J.M."/>
            <person name="Wincker P."/>
            <person name="Grigoriev I.V."/>
            <person name="Bonfante P."/>
            <person name="Martin F.M."/>
        </authorList>
    </citation>
    <scope>NUCLEOTIDE SEQUENCE [LARGE SCALE GENOMIC DNA]</scope>
    <source>
        <strain evidence="2 3">ATCC MYA-4762</strain>
    </source>
</reference>
<evidence type="ECO:0000313" key="3">
    <source>
        <dbReference type="Proteomes" id="UP000267821"/>
    </source>
</evidence>
<evidence type="ECO:0000313" key="2">
    <source>
        <dbReference type="EMBL" id="RPB18316.1"/>
    </source>
</evidence>
<dbReference type="OrthoDB" id="5592268at2759"/>
<evidence type="ECO:0000256" key="1">
    <source>
        <dbReference type="SAM" id="MobiDB-lite"/>
    </source>
</evidence>
<sequence>MKELLEEAERVEWENIKPASEKEQAGEKERAGEKEMKENTERLMLEGYEGTWRTALMRNQISILLMAFHDSACAGHYTANNNTYKKILEVGIGRREWSPIGICRPRNSKNTKKSEEGYSFSFNSKIGQFDYSPFELLYGYQPRSAIQNLVLLMELGRYEDKMVFLRNEKLDKIRHLATKRQLKAWEHRVEQYQAKLRDHHYLVGDLVLFQNYAKRHKPGSP</sequence>
<dbReference type="EMBL" id="ML121643">
    <property type="protein sequence ID" value="RPB18316.1"/>
    <property type="molecule type" value="Genomic_DNA"/>
</dbReference>
<keyword evidence="3" id="KW-1185">Reference proteome</keyword>
<accession>A0A3N4L6V5</accession>
<organism evidence="2 3">
    <name type="scientific">Terfezia boudieri ATCC MYA-4762</name>
    <dbReference type="NCBI Taxonomy" id="1051890"/>
    <lineage>
        <taxon>Eukaryota</taxon>
        <taxon>Fungi</taxon>
        <taxon>Dikarya</taxon>
        <taxon>Ascomycota</taxon>
        <taxon>Pezizomycotina</taxon>
        <taxon>Pezizomycetes</taxon>
        <taxon>Pezizales</taxon>
        <taxon>Pezizaceae</taxon>
        <taxon>Terfezia</taxon>
    </lineage>
</organism>
<gene>
    <name evidence="2" type="ORF">L211DRAFT_875771</name>
</gene>
<dbReference type="AlphaFoldDB" id="A0A3N4L6V5"/>
<name>A0A3N4L6V5_9PEZI</name>
<feature type="region of interest" description="Disordered" evidence="1">
    <location>
        <begin position="1"/>
        <end position="36"/>
    </location>
</feature>
<protein>
    <submittedName>
        <fullName evidence="2">Uncharacterized protein</fullName>
    </submittedName>
</protein>
<dbReference type="Proteomes" id="UP000267821">
    <property type="component" value="Unassembled WGS sequence"/>
</dbReference>
<dbReference type="InParanoid" id="A0A3N4L6V5"/>